<evidence type="ECO:0000313" key="3">
    <source>
        <dbReference type="Proteomes" id="UP000016536"/>
    </source>
</evidence>
<name>U1Q455_9ACTO</name>
<evidence type="ECO:0000256" key="1">
    <source>
        <dbReference type="SAM" id="MobiDB-lite"/>
    </source>
</evidence>
<evidence type="ECO:0000313" key="2">
    <source>
        <dbReference type="EMBL" id="ERH22715.1"/>
    </source>
</evidence>
<dbReference type="HOGENOM" id="CLU_036902_14_3_11"/>
<accession>U1Q455</accession>
<dbReference type="PATRIC" id="fig|1321818.3.peg.1924"/>
<feature type="compositionally biased region" description="Polar residues" evidence="1">
    <location>
        <begin position="48"/>
        <end position="66"/>
    </location>
</feature>
<feature type="region of interest" description="Disordered" evidence="1">
    <location>
        <begin position="42"/>
        <end position="66"/>
    </location>
</feature>
<dbReference type="AlphaFoldDB" id="U1Q455"/>
<dbReference type="Proteomes" id="UP000016536">
    <property type="component" value="Unassembled WGS sequence"/>
</dbReference>
<reference evidence="2 3" key="1">
    <citation type="submission" date="2013-08" db="EMBL/GenBank/DDBJ databases">
        <authorList>
            <person name="Weinstock G."/>
            <person name="Sodergren E."/>
            <person name="Wylie T."/>
            <person name="Fulton L."/>
            <person name="Fulton R."/>
            <person name="Fronick C."/>
            <person name="O'Laughlin M."/>
            <person name="Godfrey J."/>
            <person name="Miner T."/>
            <person name="Herter B."/>
            <person name="Appelbaum E."/>
            <person name="Cordes M."/>
            <person name="Lek S."/>
            <person name="Wollam A."/>
            <person name="Pepin K.H."/>
            <person name="Palsikar V.B."/>
            <person name="Mitreva M."/>
            <person name="Wilson R.K."/>
        </authorList>
    </citation>
    <scope>NUCLEOTIDE SEQUENCE [LARGE SCALE GENOMIC DNA]</scope>
    <source>
        <strain evidence="2 3">F0542</strain>
    </source>
</reference>
<proteinExistence type="predicted"/>
<gene>
    <name evidence="2" type="ORF">HMPREF1979_02292</name>
</gene>
<dbReference type="EMBL" id="AWSE01000143">
    <property type="protein sequence ID" value="ERH22715.1"/>
    <property type="molecule type" value="Genomic_DNA"/>
</dbReference>
<sequence length="66" mass="7582">MSPSTFASQRTGPASQTYYQRKRQQEKRHNQAVLALTHHRIPTPHTMIHNNTLYNPQPATKLPTTT</sequence>
<protein>
    <submittedName>
        <fullName evidence="2">Uncharacterized protein</fullName>
    </submittedName>
</protein>
<feature type="region of interest" description="Disordered" evidence="1">
    <location>
        <begin position="1"/>
        <end position="30"/>
    </location>
</feature>
<comment type="caution">
    <text evidence="2">The sequence shown here is derived from an EMBL/GenBank/DDBJ whole genome shotgun (WGS) entry which is preliminary data.</text>
</comment>
<feature type="compositionally biased region" description="Polar residues" evidence="1">
    <location>
        <begin position="1"/>
        <end position="19"/>
    </location>
</feature>
<keyword evidence="3" id="KW-1185">Reference proteome</keyword>
<organism evidence="2 3">
    <name type="scientific">Actinomyces johnsonii F0542</name>
    <dbReference type="NCBI Taxonomy" id="1321818"/>
    <lineage>
        <taxon>Bacteria</taxon>
        <taxon>Bacillati</taxon>
        <taxon>Actinomycetota</taxon>
        <taxon>Actinomycetes</taxon>
        <taxon>Actinomycetales</taxon>
        <taxon>Actinomycetaceae</taxon>
        <taxon>Actinomyces</taxon>
    </lineage>
</organism>